<feature type="non-terminal residue" evidence="2">
    <location>
        <position position="1"/>
    </location>
</feature>
<comment type="caution">
    <text evidence="2">The sequence shown here is derived from an EMBL/GenBank/DDBJ whole genome shotgun (WGS) entry which is preliminary data.</text>
</comment>
<evidence type="ECO:0000313" key="2">
    <source>
        <dbReference type="EMBL" id="KAH8694869.1"/>
    </source>
</evidence>
<protein>
    <submittedName>
        <fullName evidence="2">Uncharacterized protein</fullName>
    </submittedName>
</protein>
<feature type="non-terminal residue" evidence="2">
    <location>
        <position position="171"/>
    </location>
</feature>
<dbReference type="Proteomes" id="UP001201262">
    <property type="component" value="Unassembled WGS sequence"/>
</dbReference>
<dbReference type="RefSeq" id="XP_046070011.1">
    <property type="nucleotide sequence ID" value="XM_046210067.1"/>
</dbReference>
<feature type="compositionally biased region" description="Polar residues" evidence="1">
    <location>
        <begin position="10"/>
        <end position="27"/>
    </location>
</feature>
<name>A0AAD4KMG4_9EURO</name>
<dbReference type="AlphaFoldDB" id="A0AAD4KMG4"/>
<accession>A0AAD4KMG4</accession>
<reference evidence="2" key="1">
    <citation type="submission" date="2021-12" db="EMBL/GenBank/DDBJ databases">
        <title>Convergent genome expansion in fungi linked to evolution of root-endophyte symbiosis.</title>
        <authorList>
            <consortium name="DOE Joint Genome Institute"/>
            <person name="Ke Y.-H."/>
            <person name="Bonito G."/>
            <person name="Liao H.-L."/>
            <person name="Looney B."/>
            <person name="Rojas-Flechas A."/>
            <person name="Nash J."/>
            <person name="Hameed K."/>
            <person name="Schadt C."/>
            <person name="Martin F."/>
            <person name="Crous P.W."/>
            <person name="Miettinen O."/>
            <person name="Magnuson J.K."/>
            <person name="Labbe J."/>
            <person name="Jacobson D."/>
            <person name="Doktycz M.J."/>
            <person name="Veneault-Fourrey C."/>
            <person name="Kuo A."/>
            <person name="Mondo S."/>
            <person name="Calhoun S."/>
            <person name="Riley R."/>
            <person name="Ohm R."/>
            <person name="LaButti K."/>
            <person name="Andreopoulos B."/>
            <person name="Pangilinan J."/>
            <person name="Nolan M."/>
            <person name="Tritt A."/>
            <person name="Clum A."/>
            <person name="Lipzen A."/>
            <person name="Daum C."/>
            <person name="Barry K."/>
            <person name="Grigoriev I.V."/>
            <person name="Vilgalys R."/>
        </authorList>
    </citation>
    <scope>NUCLEOTIDE SEQUENCE</scope>
    <source>
        <strain evidence="2">PMI_201</strain>
    </source>
</reference>
<dbReference type="GeneID" id="70240354"/>
<evidence type="ECO:0000313" key="3">
    <source>
        <dbReference type="Proteomes" id="UP001201262"/>
    </source>
</evidence>
<feature type="region of interest" description="Disordered" evidence="1">
    <location>
        <begin position="1"/>
        <end position="31"/>
    </location>
</feature>
<proteinExistence type="predicted"/>
<organism evidence="2 3">
    <name type="scientific">Talaromyces proteolyticus</name>
    <dbReference type="NCBI Taxonomy" id="1131652"/>
    <lineage>
        <taxon>Eukaryota</taxon>
        <taxon>Fungi</taxon>
        <taxon>Dikarya</taxon>
        <taxon>Ascomycota</taxon>
        <taxon>Pezizomycotina</taxon>
        <taxon>Eurotiomycetes</taxon>
        <taxon>Eurotiomycetidae</taxon>
        <taxon>Eurotiales</taxon>
        <taxon>Trichocomaceae</taxon>
        <taxon>Talaromyces</taxon>
        <taxon>Talaromyces sect. Bacilispori</taxon>
    </lineage>
</organism>
<dbReference type="EMBL" id="JAJTJA010000008">
    <property type="protein sequence ID" value="KAH8694869.1"/>
    <property type="molecule type" value="Genomic_DNA"/>
</dbReference>
<gene>
    <name evidence="2" type="ORF">BGW36DRAFT_260610</name>
</gene>
<keyword evidence="3" id="KW-1185">Reference proteome</keyword>
<evidence type="ECO:0000256" key="1">
    <source>
        <dbReference type="SAM" id="MobiDB-lite"/>
    </source>
</evidence>
<sequence length="171" mass="19256">SQGRKRKRSTSTNRGDSQSVKSSTSKNIGPYHRTFPQHLIDHGIYPHLYKFLDGSIASKPSNWNEIVSKLSRWRGSLSSSTSKEDNFEEFLRADVDAPKEMQVAETVIPFIEGKVPDNKCVCGALPFYNLDPLTDGTLVSGNPDRYYGSRPEALNRQIRLELDATRKDLPL</sequence>